<dbReference type="Gene3D" id="3.80.10.10">
    <property type="entry name" value="Ribonuclease Inhibitor"/>
    <property type="match status" value="1"/>
</dbReference>
<dbReference type="Proteomes" id="UP000332933">
    <property type="component" value="Unassembled WGS sequence"/>
</dbReference>
<dbReference type="EMBL" id="CAADRA010005128">
    <property type="protein sequence ID" value="VFT85468.1"/>
    <property type="molecule type" value="Genomic_DNA"/>
</dbReference>
<protein>
    <submittedName>
        <fullName evidence="2">Aste57867_8582 protein</fullName>
    </submittedName>
</protein>
<gene>
    <name evidence="2" type="primary">Aste57867_8582</name>
    <name evidence="1" type="ORF">As57867_008550</name>
    <name evidence="2" type="ORF">ASTE57867_8582</name>
</gene>
<evidence type="ECO:0000313" key="1">
    <source>
        <dbReference type="EMBL" id="KAF0700896.1"/>
    </source>
</evidence>
<evidence type="ECO:0000313" key="3">
    <source>
        <dbReference type="Proteomes" id="UP000332933"/>
    </source>
</evidence>
<evidence type="ECO:0000313" key="2">
    <source>
        <dbReference type="EMBL" id="VFT85468.1"/>
    </source>
</evidence>
<dbReference type="AlphaFoldDB" id="A0A485KKM8"/>
<reference evidence="2 3" key="1">
    <citation type="submission" date="2019-03" db="EMBL/GenBank/DDBJ databases">
        <authorList>
            <person name="Gaulin E."/>
            <person name="Dumas B."/>
        </authorList>
    </citation>
    <scope>NUCLEOTIDE SEQUENCE [LARGE SCALE GENOMIC DNA]</scope>
    <source>
        <strain evidence="2">CBS 568.67</strain>
    </source>
</reference>
<organism evidence="2 3">
    <name type="scientific">Aphanomyces stellatus</name>
    <dbReference type="NCBI Taxonomy" id="120398"/>
    <lineage>
        <taxon>Eukaryota</taxon>
        <taxon>Sar</taxon>
        <taxon>Stramenopiles</taxon>
        <taxon>Oomycota</taxon>
        <taxon>Saprolegniomycetes</taxon>
        <taxon>Saprolegniales</taxon>
        <taxon>Verrucalvaceae</taxon>
        <taxon>Aphanomyces</taxon>
    </lineage>
</organism>
<dbReference type="EMBL" id="VJMH01005107">
    <property type="protein sequence ID" value="KAF0700896.1"/>
    <property type="molecule type" value="Genomic_DNA"/>
</dbReference>
<keyword evidence="3" id="KW-1185">Reference proteome</keyword>
<reference evidence="1" key="2">
    <citation type="submission" date="2019-06" db="EMBL/GenBank/DDBJ databases">
        <title>Genomics analysis of Aphanomyces spp. identifies a new class of oomycete effector associated with host adaptation.</title>
        <authorList>
            <person name="Gaulin E."/>
        </authorList>
    </citation>
    <scope>NUCLEOTIDE SEQUENCE</scope>
    <source>
        <strain evidence="1">CBS 578.67</strain>
    </source>
</reference>
<dbReference type="InterPro" id="IPR032675">
    <property type="entry name" value="LRR_dom_sf"/>
</dbReference>
<accession>A0A485KKM8</accession>
<proteinExistence type="predicted"/>
<dbReference type="SUPFAM" id="SSF52047">
    <property type="entry name" value="RNI-like"/>
    <property type="match status" value="1"/>
</dbReference>
<sequence>MNLAQNKKREPGATAWPREIFESIVPHISNADNLVNYLTAMETNVSDDLVCLLHRVRHAKDTEWPVLCITSATVRGPSLQQVVKYYRHIQVTDAGDLSDLEGVSPSTTTIDLRAFPAEDVDAETCTAWYRQLARVPVTHLTWRCDFDEDRDELLGVLPQLSHLRSLRILHETNMAQLFAYVGTSKLTELFTGNFRFSSDDGPDVLDAALTHLTKWLDAQPVTGFGFIFNALERCSPFIAAAFLHALTRATALTTLTAYFLPLAIVRKHASFRLPPMLQCLRVQGLLIDTAADAATLETLVRDSKLTKLAVMNTIIPTLHSLLQHLPWASLTHLALKRIRLSNHDCQTLALCVPLWTALKGLDLHKNAFDCGGVMCLARAMPSTSTLETLGLSANRLSEMAAATLIQVAAQRYPRFCLDLTACVVDTFQQERLKALACRARVDLVL</sequence>
<name>A0A485KKM8_9STRA</name>